<proteinExistence type="inferred from homology"/>
<keyword evidence="3" id="KW-1003">Cell membrane</keyword>
<evidence type="ECO:0000256" key="7">
    <source>
        <dbReference type="RuleBase" id="RU363032"/>
    </source>
</evidence>
<evidence type="ECO:0000259" key="8">
    <source>
        <dbReference type="PROSITE" id="PS50928"/>
    </source>
</evidence>
<dbReference type="GO" id="GO:0005886">
    <property type="term" value="C:plasma membrane"/>
    <property type="evidence" value="ECO:0007669"/>
    <property type="project" value="UniProtKB-SubCell"/>
</dbReference>
<protein>
    <submittedName>
        <fullName evidence="9">ABC transporter permease subunit</fullName>
    </submittedName>
</protein>
<dbReference type="Proteomes" id="UP001198200">
    <property type="component" value="Unassembled WGS sequence"/>
</dbReference>
<evidence type="ECO:0000256" key="6">
    <source>
        <dbReference type="ARBA" id="ARBA00023136"/>
    </source>
</evidence>
<feature type="transmembrane region" description="Helical" evidence="7">
    <location>
        <begin position="93"/>
        <end position="114"/>
    </location>
</feature>
<evidence type="ECO:0000256" key="5">
    <source>
        <dbReference type="ARBA" id="ARBA00022989"/>
    </source>
</evidence>
<evidence type="ECO:0000256" key="1">
    <source>
        <dbReference type="ARBA" id="ARBA00004651"/>
    </source>
</evidence>
<dbReference type="InterPro" id="IPR050809">
    <property type="entry name" value="UgpAE/MalFG_permease"/>
</dbReference>
<dbReference type="PROSITE" id="PS50928">
    <property type="entry name" value="ABC_TM1"/>
    <property type="match status" value="1"/>
</dbReference>
<feature type="transmembrane region" description="Helical" evidence="7">
    <location>
        <begin position="285"/>
        <end position="305"/>
    </location>
</feature>
<feature type="transmembrane region" description="Helical" evidence="7">
    <location>
        <begin position="254"/>
        <end position="273"/>
    </location>
</feature>
<dbReference type="RefSeq" id="WP_308731234.1">
    <property type="nucleotide sequence ID" value="NZ_JAJEQN010000007.1"/>
</dbReference>
<dbReference type="Gene3D" id="1.10.3720.10">
    <property type="entry name" value="MetI-like"/>
    <property type="match status" value="1"/>
</dbReference>
<keyword evidence="10" id="KW-1185">Reference proteome</keyword>
<comment type="similarity">
    <text evidence="7">Belongs to the binding-protein-dependent transport system permease family.</text>
</comment>
<dbReference type="PANTHER" id="PTHR43227">
    <property type="entry name" value="BLL4140 PROTEIN"/>
    <property type="match status" value="1"/>
</dbReference>
<dbReference type="Pfam" id="PF00528">
    <property type="entry name" value="BPD_transp_1"/>
    <property type="match status" value="1"/>
</dbReference>
<dbReference type="AlphaFoldDB" id="A0AAE3E345"/>
<dbReference type="InterPro" id="IPR035906">
    <property type="entry name" value="MetI-like_sf"/>
</dbReference>
<evidence type="ECO:0000313" key="10">
    <source>
        <dbReference type="Proteomes" id="UP001198200"/>
    </source>
</evidence>
<name>A0AAE3E345_9FIRM</name>
<sequence length="319" mass="36336">MKANAVAKGHKAPLSKRLKRDWHKNKWKYIMILPVLIYLFLFCYKPMYGLVIAFKDYKITRGIEGSSWSNPWYKWFLNFFTDPYFGRLLKNTFLISGLTILFGFPAPIILALMINEVKNSAFKRTVQTITYMPYFISMVVLCGLLKTFCMQDGLFAQIAVLFGGKAQNYLANPAYFRTIYVLSDIWSGIGWNSIIYLAALSSIDQEQYEAARVDGANRFKQMIHITLPGLVPTIMVLFILRMGNILNVGYEKILLLYNSATYITADVISTYTYRLSFGGSGNPMYSKSTAIGLFNTIINVFFLMLTNMISKKATDAGLF</sequence>
<feature type="domain" description="ABC transmembrane type-1" evidence="8">
    <location>
        <begin position="89"/>
        <end position="306"/>
    </location>
</feature>
<reference evidence="9 10" key="1">
    <citation type="submission" date="2021-10" db="EMBL/GenBank/DDBJ databases">
        <title>Anaerobic single-cell dispensing facilitates the cultivation of human gut bacteria.</title>
        <authorList>
            <person name="Afrizal A."/>
        </authorList>
    </citation>
    <scope>NUCLEOTIDE SEQUENCE [LARGE SCALE GENOMIC DNA]</scope>
    <source>
        <strain evidence="9 10">CLA-AA-H224</strain>
    </source>
</reference>
<evidence type="ECO:0000313" key="9">
    <source>
        <dbReference type="EMBL" id="MCC2220768.1"/>
    </source>
</evidence>
<dbReference type="InterPro" id="IPR000515">
    <property type="entry name" value="MetI-like"/>
</dbReference>
<dbReference type="SUPFAM" id="SSF161098">
    <property type="entry name" value="MetI-like"/>
    <property type="match status" value="1"/>
</dbReference>
<accession>A0AAE3E345</accession>
<evidence type="ECO:0000256" key="3">
    <source>
        <dbReference type="ARBA" id="ARBA00022475"/>
    </source>
</evidence>
<keyword evidence="2 7" id="KW-0813">Transport</keyword>
<dbReference type="EMBL" id="JAJEQN010000007">
    <property type="protein sequence ID" value="MCC2220768.1"/>
    <property type="molecule type" value="Genomic_DNA"/>
</dbReference>
<feature type="transmembrane region" description="Helical" evidence="7">
    <location>
        <begin position="222"/>
        <end position="242"/>
    </location>
</feature>
<comment type="subcellular location">
    <subcellularLocation>
        <location evidence="1 7">Cell membrane</location>
        <topology evidence="1 7">Multi-pass membrane protein</topology>
    </subcellularLocation>
</comment>
<keyword evidence="6 7" id="KW-0472">Membrane</keyword>
<keyword evidence="4 7" id="KW-0812">Transmembrane</keyword>
<dbReference type="GO" id="GO:0055085">
    <property type="term" value="P:transmembrane transport"/>
    <property type="evidence" value="ECO:0007669"/>
    <property type="project" value="InterPro"/>
</dbReference>
<feature type="transmembrane region" description="Helical" evidence="7">
    <location>
        <begin position="134"/>
        <end position="162"/>
    </location>
</feature>
<dbReference type="CDD" id="cd06261">
    <property type="entry name" value="TM_PBP2"/>
    <property type="match status" value="1"/>
</dbReference>
<feature type="transmembrane region" description="Helical" evidence="7">
    <location>
        <begin position="29"/>
        <end position="54"/>
    </location>
</feature>
<keyword evidence="5 7" id="KW-1133">Transmembrane helix</keyword>
<evidence type="ECO:0000256" key="4">
    <source>
        <dbReference type="ARBA" id="ARBA00022692"/>
    </source>
</evidence>
<evidence type="ECO:0000256" key="2">
    <source>
        <dbReference type="ARBA" id="ARBA00022448"/>
    </source>
</evidence>
<feature type="transmembrane region" description="Helical" evidence="7">
    <location>
        <begin position="174"/>
        <end position="199"/>
    </location>
</feature>
<gene>
    <name evidence="9" type="ORF">LKD48_03785</name>
</gene>
<organism evidence="9 10">
    <name type="scientific">Anthropogastromicrobium aceti</name>
    <dbReference type="NCBI Taxonomy" id="2981768"/>
    <lineage>
        <taxon>Bacteria</taxon>
        <taxon>Bacillati</taxon>
        <taxon>Bacillota</taxon>
        <taxon>Clostridia</taxon>
        <taxon>Lachnospirales</taxon>
        <taxon>Lachnospiraceae</taxon>
        <taxon>Anthropogastromicrobium</taxon>
    </lineage>
</organism>
<dbReference type="PANTHER" id="PTHR43227:SF11">
    <property type="entry name" value="BLL4140 PROTEIN"/>
    <property type="match status" value="1"/>
</dbReference>
<comment type="caution">
    <text evidence="9">The sequence shown here is derived from an EMBL/GenBank/DDBJ whole genome shotgun (WGS) entry which is preliminary data.</text>
</comment>